<dbReference type="OrthoDB" id="9807051at2"/>
<dbReference type="EC" id="2.2.1.2" evidence="2"/>
<dbReference type="SUPFAM" id="SSF51569">
    <property type="entry name" value="Aldolase"/>
    <property type="match status" value="1"/>
</dbReference>
<dbReference type="NCBIfam" id="TIGR02134">
    <property type="entry name" value="transald_staph"/>
    <property type="match status" value="1"/>
</dbReference>
<evidence type="ECO:0000313" key="2">
    <source>
        <dbReference type="EMBL" id="RXI79585.1"/>
    </source>
</evidence>
<dbReference type="GO" id="GO:0005975">
    <property type="term" value="P:carbohydrate metabolic process"/>
    <property type="evidence" value="ECO:0007669"/>
    <property type="project" value="InterPro"/>
</dbReference>
<sequence>MQLNVKLYSDGAELTAMQQVAQTGRVQGFTTNPSLMKAAGITDYLAFARAAVAAFPDQSISFEVFSSDPDQMVKEALVLADLGKHVAVKVPIIRATGVDNTAVIQRLSQAGVKVNVTAITTLEQVKLAVQALSERTGGIVSVFAGRIADTGVDPVPLMRAAAKLCHAKPRIELLWASTREVFNIVQADQTGCDIITVPPKILAKLPKLGKKALQVSLDTVKTFDADIRDLGFTIPTPTSTTSE</sequence>
<dbReference type="InterPro" id="IPR001585">
    <property type="entry name" value="TAL/FSA"/>
</dbReference>
<keyword evidence="1" id="KW-0704">Schiff base</keyword>
<dbReference type="EMBL" id="QXIL01000003">
    <property type="protein sequence ID" value="RXI79585.1"/>
    <property type="molecule type" value="Genomic_DNA"/>
</dbReference>
<keyword evidence="2" id="KW-0808">Transferase</keyword>
<proteinExistence type="predicted"/>
<dbReference type="Gene3D" id="3.20.20.70">
    <property type="entry name" value="Aldolase class I"/>
    <property type="match status" value="1"/>
</dbReference>
<evidence type="ECO:0000313" key="3">
    <source>
        <dbReference type="Proteomes" id="UP000290602"/>
    </source>
</evidence>
<gene>
    <name evidence="2" type="ORF">DXH47_02340</name>
</gene>
<keyword evidence="3" id="KW-1185">Reference proteome</keyword>
<protein>
    <submittedName>
        <fullName evidence="2">Transaldolase</fullName>
        <ecNumber evidence="2">2.2.1.2</ecNumber>
    </submittedName>
</protein>
<dbReference type="PANTHER" id="PTHR10683">
    <property type="entry name" value="TRANSALDOLASE"/>
    <property type="match status" value="1"/>
</dbReference>
<accession>A0A4V1LFK0</accession>
<organism evidence="2 3">
    <name type="scientific">Levilactobacillus suantsaii</name>
    <dbReference type="NCBI Taxonomy" id="2292255"/>
    <lineage>
        <taxon>Bacteria</taxon>
        <taxon>Bacillati</taxon>
        <taxon>Bacillota</taxon>
        <taxon>Bacilli</taxon>
        <taxon>Lactobacillales</taxon>
        <taxon>Lactobacillaceae</taxon>
        <taxon>Levilactobacillus</taxon>
    </lineage>
</organism>
<comment type="caution">
    <text evidence="2">The sequence shown here is derived from an EMBL/GenBank/DDBJ whole genome shotgun (WGS) entry which is preliminary data.</text>
</comment>
<dbReference type="RefSeq" id="WP_129031473.1">
    <property type="nucleotide sequence ID" value="NZ_CP059603.1"/>
</dbReference>
<dbReference type="Pfam" id="PF00923">
    <property type="entry name" value="TAL_FSA"/>
    <property type="match status" value="1"/>
</dbReference>
<name>A0A4V1LFK0_9LACO</name>
<dbReference type="Proteomes" id="UP000290602">
    <property type="component" value="Unassembled WGS sequence"/>
</dbReference>
<dbReference type="PANTHER" id="PTHR10683:SF40">
    <property type="entry name" value="FRUCTOSE-6-PHOSPHATE ALDOLASE 1-RELATED"/>
    <property type="match status" value="1"/>
</dbReference>
<dbReference type="AlphaFoldDB" id="A0A4V1LFK0"/>
<dbReference type="InterPro" id="IPR011861">
    <property type="entry name" value="Transald_staph-type"/>
</dbReference>
<dbReference type="GO" id="GO:0004801">
    <property type="term" value="F:transaldolase activity"/>
    <property type="evidence" value="ECO:0007669"/>
    <property type="project" value="UniProtKB-EC"/>
</dbReference>
<reference evidence="2 3" key="1">
    <citation type="submission" date="2018-08" db="EMBL/GenBank/DDBJ databases">
        <title>Lactobacillus suantsai sp. nov., isolated from traditional fermented suan-tsai in Taiwan.</title>
        <authorList>
            <person name="Huang C.-H."/>
        </authorList>
    </citation>
    <scope>NUCLEOTIDE SEQUENCE [LARGE SCALE GENOMIC DNA]</scope>
    <source>
        <strain evidence="2 3">BCRC 12945</strain>
    </source>
</reference>
<dbReference type="InterPro" id="IPR013785">
    <property type="entry name" value="Aldolase_TIM"/>
</dbReference>
<evidence type="ECO:0000256" key="1">
    <source>
        <dbReference type="ARBA" id="ARBA00023270"/>
    </source>
</evidence>